<gene>
    <name evidence="7" type="ORF">HHL27_00615</name>
</gene>
<organism evidence="7 8">
    <name type="scientific">Novosphingobium olei</name>
    <dbReference type="NCBI Taxonomy" id="2728851"/>
    <lineage>
        <taxon>Bacteria</taxon>
        <taxon>Pseudomonadati</taxon>
        <taxon>Pseudomonadota</taxon>
        <taxon>Alphaproteobacteria</taxon>
        <taxon>Sphingomonadales</taxon>
        <taxon>Sphingomonadaceae</taxon>
        <taxon>Novosphingobium</taxon>
    </lineage>
</organism>
<evidence type="ECO:0000256" key="3">
    <source>
        <dbReference type="ARBA" id="ARBA00022801"/>
    </source>
</evidence>
<dbReference type="InterPro" id="IPR050287">
    <property type="entry name" value="MTA/SAH_deaminase"/>
</dbReference>
<dbReference type="PANTHER" id="PTHR43794:SF11">
    <property type="entry name" value="AMIDOHYDROLASE-RELATED DOMAIN-CONTAINING PROTEIN"/>
    <property type="match status" value="1"/>
</dbReference>
<dbReference type="SUPFAM" id="SSF51338">
    <property type="entry name" value="Composite domain of metallo-dependent hydrolases"/>
    <property type="match status" value="1"/>
</dbReference>
<sequence length="478" mass="50569">MRSPPTGIATKRPRPNEHGWLGRTGTVALTLIRNAAVVATMDDAAREIPGGAMAFRDGVIVAVGTTVELAAFARDADTIVEAQGCVITPGLVNTHHHLYQSLTRALPGATEASLFGWLKRLYPVWARYTPDDVFAATQLGLAELALSGCTISSDHLYLFPNGVTLDDTIHAAAGIGVRFHATRGSMSVGESLGGLPPDSLVEREDAILADCIRVIDRFHDAADGAMVRVGVAPCSPFSVSQGLMRDAALLARDKGVMLHTHLAEDADDVAFSLERFGCRPGQYAEELGWTGSDVWHAHCVQLDHAEIDLFARTRTGVAHCPGSNCRLGSGIAPILAMRDAGVPVGLGVDGSASNDAANLLGEARQAMLLQRVSHGAGAMAAREALHIATRGGAEVLGRSDLGQLRAGFRADFAIWDMAQPASTGAWDLVAALVLAPPHQVRDLFVEGRAVVRGGELVRIPRHRIIAAAQASLARLMQE</sequence>
<dbReference type="FunFam" id="3.20.20.140:FF:000014">
    <property type="entry name" value="5-methylthioadenosine/S-adenosylhomocysteine deaminase"/>
    <property type="match status" value="1"/>
</dbReference>
<reference evidence="7 8" key="1">
    <citation type="submission" date="2020-04" db="EMBL/GenBank/DDBJ databases">
        <title>Novosphingobium sp. TW-4 isolated from soil.</title>
        <authorList>
            <person name="Dahal R.H."/>
            <person name="Chaudhary D.K."/>
        </authorList>
    </citation>
    <scope>NUCLEOTIDE SEQUENCE [LARGE SCALE GENOMIC DNA]</scope>
    <source>
        <strain evidence="7 8">TW-4</strain>
    </source>
</reference>
<dbReference type="GO" id="GO:0019239">
    <property type="term" value="F:deaminase activity"/>
    <property type="evidence" value="ECO:0007669"/>
    <property type="project" value="UniProtKB-ARBA"/>
</dbReference>
<feature type="region of interest" description="Disordered" evidence="5">
    <location>
        <begin position="1"/>
        <end position="20"/>
    </location>
</feature>
<evidence type="ECO:0000256" key="1">
    <source>
        <dbReference type="ARBA" id="ARBA00006745"/>
    </source>
</evidence>
<comment type="caution">
    <text evidence="7">The sequence shown here is derived from an EMBL/GenBank/DDBJ whole genome shotgun (WGS) entry which is preliminary data.</text>
</comment>
<dbReference type="EC" id="3.5.4.32" evidence="7"/>
<dbReference type="AlphaFoldDB" id="A0A7Y0BKN4"/>
<evidence type="ECO:0000256" key="4">
    <source>
        <dbReference type="ARBA" id="ARBA00022833"/>
    </source>
</evidence>
<dbReference type="SUPFAM" id="SSF51556">
    <property type="entry name" value="Metallo-dependent hydrolases"/>
    <property type="match status" value="1"/>
</dbReference>
<comment type="similarity">
    <text evidence="1">Belongs to the metallo-dependent hydrolases superfamily. ATZ/TRZ family.</text>
</comment>
<accession>A0A7Y0BKN4</accession>
<dbReference type="PANTHER" id="PTHR43794">
    <property type="entry name" value="AMINOHYDROLASE SSNA-RELATED"/>
    <property type="match status" value="1"/>
</dbReference>
<evidence type="ECO:0000259" key="6">
    <source>
        <dbReference type="Pfam" id="PF01979"/>
    </source>
</evidence>
<keyword evidence="4" id="KW-0862">Zinc</keyword>
<dbReference type="Gene3D" id="3.20.20.140">
    <property type="entry name" value="Metal-dependent hydrolases"/>
    <property type="match status" value="1"/>
</dbReference>
<dbReference type="Proteomes" id="UP000583556">
    <property type="component" value="Unassembled WGS sequence"/>
</dbReference>
<protein>
    <submittedName>
        <fullName evidence="7">8-oxoguanine deaminase</fullName>
        <ecNumber evidence="7">3.5.4.32</ecNumber>
    </submittedName>
</protein>
<dbReference type="InterPro" id="IPR032466">
    <property type="entry name" value="Metal_Hydrolase"/>
</dbReference>
<keyword evidence="2" id="KW-0479">Metal-binding</keyword>
<evidence type="ECO:0000256" key="2">
    <source>
        <dbReference type="ARBA" id="ARBA00022723"/>
    </source>
</evidence>
<dbReference type="EMBL" id="JABBGM010000001">
    <property type="protein sequence ID" value="NML92177.1"/>
    <property type="molecule type" value="Genomic_DNA"/>
</dbReference>
<name>A0A7Y0BKN4_9SPHN</name>
<dbReference type="NCBIfam" id="NF006055">
    <property type="entry name" value="PRK08203.1"/>
    <property type="match status" value="1"/>
</dbReference>
<dbReference type="InterPro" id="IPR011059">
    <property type="entry name" value="Metal-dep_hydrolase_composite"/>
</dbReference>
<dbReference type="Pfam" id="PF01979">
    <property type="entry name" value="Amidohydro_1"/>
    <property type="match status" value="1"/>
</dbReference>
<dbReference type="GO" id="GO:0102127">
    <property type="term" value="F:8-oxoguanine deaminase activity"/>
    <property type="evidence" value="ECO:0007669"/>
    <property type="project" value="UniProtKB-EC"/>
</dbReference>
<dbReference type="InterPro" id="IPR006680">
    <property type="entry name" value="Amidohydro-rel"/>
</dbReference>
<evidence type="ECO:0000313" key="8">
    <source>
        <dbReference type="Proteomes" id="UP000583556"/>
    </source>
</evidence>
<dbReference type="Gene3D" id="2.30.40.10">
    <property type="entry name" value="Urease, subunit C, domain 1"/>
    <property type="match status" value="1"/>
</dbReference>
<keyword evidence="3 7" id="KW-0378">Hydrolase</keyword>
<evidence type="ECO:0000313" key="7">
    <source>
        <dbReference type="EMBL" id="NML92177.1"/>
    </source>
</evidence>
<dbReference type="CDD" id="cd01298">
    <property type="entry name" value="ATZ_TRZ_like"/>
    <property type="match status" value="1"/>
</dbReference>
<evidence type="ECO:0000256" key="5">
    <source>
        <dbReference type="SAM" id="MobiDB-lite"/>
    </source>
</evidence>
<dbReference type="GO" id="GO:0046872">
    <property type="term" value="F:metal ion binding"/>
    <property type="evidence" value="ECO:0007669"/>
    <property type="project" value="UniProtKB-KW"/>
</dbReference>
<feature type="domain" description="Amidohydrolase-related" evidence="6">
    <location>
        <begin position="86"/>
        <end position="450"/>
    </location>
</feature>
<proteinExistence type="inferred from homology"/>
<keyword evidence="8" id="KW-1185">Reference proteome</keyword>